<dbReference type="GO" id="GO:0003682">
    <property type="term" value="F:chromatin binding"/>
    <property type="evidence" value="ECO:0007669"/>
    <property type="project" value="TreeGrafter"/>
</dbReference>
<dbReference type="PANTHER" id="PTHR12247:SF131">
    <property type="entry name" value="LD05287P"/>
    <property type="match status" value="1"/>
</dbReference>
<dbReference type="Pfam" id="PF12140">
    <property type="entry name" value="SLED"/>
    <property type="match status" value="1"/>
</dbReference>
<reference evidence="9" key="1">
    <citation type="submission" date="2024-02" db="UniProtKB">
        <authorList>
            <consortium name="WormBaseParasite"/>
        </authorList>
    </citation>
    <scope>IDENTIFICATION</scope>
</reference>
<dbReference type="PROSITE" id="PS51079">
    <property type="entry name" value="MBT"/>
    <property type="match status" value="1"/>
</dbReference>
<dbReference type="Proteomes" id="UP000887575">
    <property type="component" value="Unassembled WGS sequence"/>
</dbReference>
<keyword evidence="2" id="KW-0678">Repressor</keyword>
<evidence type="ECO:0000256" key="6">
    <source>
        <dbReference type="SAM" id="MobiDB-lite"/>
    </source>
</evidence>
<dbReference type="Gene3D" id="1.10.150.50">
    <property type="entry name" value="Transcription Factor, Ets-1"/>
    <property type="match status" value="1"/>
</dbReference>
<dbReference type="Gene3D" id="3.90.1150.190">
    <property type="entry name" value="SLED domain"/>
    <property type="match status" value="1"/>
</dbReference>
<dbReference type="GO" id="GO:0042393">
    <property type="term" value="F:histone binding"/>
    <property type="evidence" value="ECO:0007669"/>
    <property type="project" value="TreeGrafter"/>
</dbReference>
<protein>
    <submittedName>
        <fullName evidence="9">SLED domain-containing protein</fullName>
    </submittedName>
</protein>
<dbReference type="InterPro" id="IPR004092">
    <property type="entry name" value="Mbt"/>
</dbReference>
<feature type="compositionally biased region" description="Basic and acidic residues" evidence="6">
    <location>
        <begin position="636"/>
        <end position="648"/>
    </location>
</feature>
<dbReference type="PANTHER" id="PTHR12247">
    <property type="entry name" value="POLYCOMB GROUP PROTEIN"/>
    <property type="match status" value="1"/>
</dbReference>
<accession>A0AAF3EDZ7</accession>
<dbReference type="InterPro" id="IPR001660">
    <property type="entry name" value="SAM"/>
</dbReference>
<evidence type="ECO:0000313" key="9">
    <source>
        <dbReference type="WBParaSite" id="MBELARI_LOCUS12179"/>
    </source>
</evidence>
<dbReference type="SUPFAM" id="SSF63748">
    <property type="entry name" value="Tudor/PWWP/MBT"/>
    <property type="match status" value="2"/>
</dbReference>
<evidence type="ECO:0000313" key="8">
    <source>
        <dbReference type="Proteomes" id="UP000887575"/>
    </source>
</evidence>
<feature type="domain" description="SAM" evidence="7">
    <location>
        <begin position="758"/>
        <end position="824"/>
    </location>
</feature>
<feature type="repeat" description="MBT" evidence="5">
    <location>
        <begin position="201"/>
        <end position="316"/>
    </location>
</feature>
<dbReference type="GO" id="GO:0005634">
    <property type="term" value="C:nucleus"/>
    <property type="evidence" value="ECO:0007669"/>
    <property type="project" value="UniProtKB-SubCell"/>
</dbReference>
<dbReference type="SUPFAM" id="SSF47769">
    <property type="entry name" value="SAM/Pointed domain"/>
    <property type="match status" value="1"/>
</dbReference>
<dbReference type="InterPro" id="IPR050548">
    <property type="entry name" value="PcG_chromatin_remod_factors"/>
</dbReference>
<evidence type="ECO:0000256" key="2">
    <source>
        <dbReference type="ARBA" id="ARBA00022491"/>
    </source>
</evidence>
<keyword evidence="4" id="KW-0539">Nucleus</keyword>
<dbReference type="SMART" id="SM00561">
    <property type="entry name" value="MBT"/>
    <property type="match status" value="1"/>
</dbReference>
<dbReference type="AlphaFoldDB" id="A0AAF3EDZ7"/>
<dbReference type="SMART" id="SM00454">
    <property type="entry name" value="SAM"/>
    <property type="match status" value="1"/>
</dbReference>
<dbReference type="WBParaSite" id="MBELARI_LOCUS12179">
    <property type="protein sequence ID" value="MBELARI_LOCUS12179"/>
    <property type="gene ID" value="MBELARI_LOCUS12179"/>
</dbReference>
<dbReference type="InterPro" id="IPR021987">
    <property type="entry name" value="SLED"/>
</dbReference>
<keyword evidence="8" id="KW-1185">Reference proteome</keyword>
<evidence type="ECO:0000256" key="3">
    <source>
        <dbReference type="ARBA" id="ARBA00022737"/>
    </source>
</evidence>
<dbReference type="InterPro" id="IPR013761">
    <property type="entry name" value="SAM/pointed_sf"/>
</dbReference>
<comment type="subcellular location">
    <subcellularLocation>
        <location evidence="1">Nucleus</location>
    </subcellularLocation>
</comment>
<dbReference type="GO" id="GO:0045892">
    <property type="term" value="P:negative regulation of DNA-templated transcription"/>
    <property type="evidence" value="ECO:0007669"/>
    <property type="project" value="TreeGrafter"/>
</dbReference>
<evidence type="ECO:0000259" key="7">
    <source>
        <dbReference type="SMART" id="SM00454"/>
    </source>
</evidence>
<name>A0AAF3EDZ7_9BILA</name>
<proteinExistence type="predicted"/>
<evidence type="ECO:0000256" key="1">
    <source>
        <dbReference type="ARBA" id="ARBA00004123"/>
    </source>
</evidence>
<evidence type="ECO:0000256" key="4">
    <source>
        <dbReference type="ARBA" id="ARBA00023242"/>
    </source>
</evidence>
<organism evidence="8 9">
    <name type="scientific">Mesorhabditis belari</name>
    <dbReference type="NCBI Taxonomy" id="2138241"/>
    <lineage>
        <taxon>Eukaryota</taxon>
        <taxon>Metazoa</taxon>
        <taxon>Ecdysozoa</taxon>
        <taxon>Nematoda</taxon>
        <taxon>Chromadorea</taxon>
        <taxon>Rhabditida</taxon>
        <taxon>Rhabditina</taxon>
        <taxon>Rhabditomorpha</taxon>
        <taxon>Rhabditoidea</taxon>
        <taxon>Rhabditidae</taxon>
        <taxon>Mesorhabditinae</taxon>
        <taxon>Mesorhabditis</taxon>
    </lineage>
</organism>
<feature type="region of interest" description="Disordered" evidence="6">
    <location>
        <begin position="625"/>
        <end position="653"/>
    </location>
</feature>
<sequence>MKSPSAGFNKPTTSTQSFKAQLVPCVDEFTWETYLDACGTQPALGDSLFLHHKFANSTLCEVLLKTGTTVFIQKVGQLNPKQAIIETTVINKVFVRYTDNNEREFVELNEILEESVARCLLRKRDLNLARFSHEHLHLMGEKMKDLIEIGEYFELQDEQDPRVVSIVKVLQNHSGLIFYGIEEKEEPIGCIHMANERCHAVGWGQQREQAGIAYHQNDQILLEKAHEKPVNQLIFEHNPVLRHTVKLGQMVEVVDSFGNGLIYPGYISAILNDYYFRVAVCTEDIDSDYELTAHSAHPFIFQAGWSKVNGLRLSTPEGFAPIGSGLPKEFNWISFQKMYQLLEPIDEDAISHPIVKELPEAMRHLEVLNQQNGILGTATIVRAIRHLLWLTFDHSPVQQPPSIFAVNSEQIFPCNFARDHNLPFLNPPSFRSLPALKDGEIRFGKDKLFTHVLTTVFQPPKQPYLPECYIKYDYFLPTVYFNHHCYVGPFLRADRVALLQKQYGPGTMIKIIKLIFRDLFGCFYYVNDFFKLFEWGERTSLPTLYAKKERRKNRQSELGKVLHIPRCESARTFAGWMRSILRVLQACPNLISLEKIAKECCPEKCAFEEQKNKLSIPALGPVAPLPPRDVLTRSQTTEKREPKKELKRSLPARPYAQRITLSQPPLPKKARPVREVTLQKPATITRNDQQENLAALAKFPKSEDDQSSVKMSIYEPIICPSDSRKESEKMKTQIASVISPSPSTSSITNNSIHLQTNPSTWDCADLQAYLEGQGVNADVIRFLIEQELDGSTFLNLSIDIIMEKGLKFGPALVIEGEVKKLKDAIEKHFPQ</sequence>
<dbReference type="Pfam" id="PF02820">
    <property type="entry name" value="MBT"/>
    <property type="match status" value="2"/>
</dbReference>
<dbReference type="Gene3D" id="2.30.30.140">
    <property type="match status" value="3"/>
</dbReference>
<dbReference type="InterPro" id="IPR038348">
    <property type="entry name" value="SLED_sf"/>
</dbReference>
<keyword evidence="3" id="KW-0677">Repeat</keyword>
<evidence type="ECO:0000256" key="5">
    <source>
        <dbReference type="PROSITE-ProRule" id="PRU00459"/>
    </source>
</evidence>